<organism evidence="1 2">
    <name type="scientific">Plakobranchus ocellatus</name>
    <dbReference type="NCBI Taxonomy" id="259542"/>
    <lineage>
        <taxon>Eukaryota</taxon>
        <taxon>Metazoa</taxon>
        <taxon>Spiralia</taxon>
        <taxon>Lophotrochozoa</taxon>
        <taxon>Mollusca</taxon>
        <taxon>Gastropoda</taxon>
        <taxon>Heterobranchia</taxon>
        <taxon>Euthyneura</taxon>
        <taxon>Panpulmonata</taxon>
        <taxon>Sacoglossa</taxon>
        <taxon>Placobranchoidea</taxon>
        <taxon>Plakobranchidae</taxon>
        <taxon>Plakobranchus</taxon>
    </lineage>
</organism>
<dbReference type="EMBL" id="BLXT01006745">
    <property type="protein sequence ID" value="GFO33036.1"/>
    <property type="molecule type" value="Genomic_DNA"/>
</dbReference>
<dbReference type="Proteomes" id="UP000735302">
    <property type="component" value="Unassembled WGS sequence"/>
</dbReference>
<evidence type="ECO:0000313" key="2">
    <source>
        <dbReference type="Proteomes" id="UP000735302"/>
    </source>
</evidence>
<reference evidence="1 2" key="1">
    <citation type="journal article" date="2021" name="Elife">
        <title>Chloroplast acquisition without the gene transfer in kleptoplastic sea slugs, Plakobranchus ocellatus.</title>
        <authorList>
            <person name="Maeda T."/>
            <person name="Takahashi S."/>
            <person name="Yoshida T."/>
            <person name="Shimamura S."/>
            <person name="Takaki Y."/>
            <person name="Nagai Y."/>
            <person name="Toyoda A."/>
            <person name="Suzuki Y."/>
            <person name="Arimoto A."/>
            <person name="Ishii H."/>
            <person name="Satoh N."/>
            <person name="Nishiyama T."/>
            <person name="Hasebe M."/>
            <person name="Maruyama T."/>
            <person name="Minagawa J."/>
            <person name="Obokata J."/>
            <person name="Shigenobu S."/>
        </authorList>
    </citation>
    <scope>NUCLEOTIDE SEQUENCE [LARGE SCALE GENOMIC DNA]</scope>
</reference>
<accession>A0AAV4CJG2</accession>
<gene>
    <name evidence="1" type="ORF">PoB_005954100</name>
</gene>
<keyword evidence="2" id="KW-1185">Reference proteome</keyword>
<comment type="caution">
    <text evidence="1">The sequence shown here is derived from an EMBL/GenBank/DDBJ whole genome shotgun (WGS) entry which is preliminary data.</text>
</comment>
<evidence type="ECO:0000313" key="1">
    <source>
        <dbReference type="EMBL" id="GFO33036.1"/>
    </source>
</evidence>
<proteinExistence type="predicted"/>
<name>A0AAV4CJG2_9GAST</name>
<dbReference type="AlphaFoldDB" id="A0AAV4CJG2"/>
<sequence>MKEKYHWLRTSFAPPSLLPSNQVVAGMNWRQEAPADFRANVKPPAEYKTHSKENDGCIKMLSWSPCVEAFTAEIPRKGSANIFKNMLL</sequence>
<protein>
    <submittedName>
        <fullName evidence="1">Uncharacterized protein</fullName>
    </submittedName>
</protein>